<organism evidence="3 4">
    <name type="scientific">Theobroma cacao</name>
    <name type="common">Cacao</name>
    <name type="synonym">Cocoa</name>
    <dbReference type="NCBI Taxonomy" id="3641"/>
    <lineage>
        <taxon>Eukaryota</taxon>
        <taxon>Viridiplantae</taxon>
        <taxon>Streptophyta</taxon>
        <taxon>Embryophyta</taxon>
        <taxon>Tracheophyta</taxon>
        <taxon>Spermatophyta</taxon>
        <taxon>Magnoliopsida</taxon>
        <taxon>eudicotyledons</taxon>
        <taxon>Gunneridae</taxon>
        <taxon>Pentapetalae</taxon>
        <taxon>rosids</taxon>
        <taxon>malvids</taxon>
        <taxon>Malvales</taxon>
        <taxon>Malvaceae</taxon>
        <taxon>Byttnerioideae</taxon>
        <taxon>Theobroma</taxon>
    </lineage>
</organism>
<dbReference type="Pfam" id="PF01535">
    <property type="entry name" value="PPR"/>
    <property type="match status" value="2"/>
</dbReference>
<keyword evidence="1" id="KW-0677">Repeat</keyword>
<dbReference type="Gramene" id="EOY32179">
    <property type="protein sequence ID" value="EOY32179"/>
    <property type="gene ID" value="TCM_039768"/>
</dbReference>
<dbReference type="AlphaFoldDB" id="A0A061GYI5"/>
<sequence>METQWLVTTTPPLPLFCRTSAKSSLSSSAPTSNNNLPLARRQIIRLWKRDGSILGVGRDNFVDFDSLLQTLASKKMPQPHVVHHLLLQGLIPNNSTLSEIMLWYADNGLFPQAQAIWEEMLNTTSFTPSIQVVSKFMDAYGKMGHFHKVHKILDRVILLRVNLLPEVYPVAISCFGKHGRLDLMENTLKEMVSRGLPVDSATGNAFVRYYSIFGSLSEMEIAYARLKRSRHLIEEEGIRAMSSAYIKEGKFYRLGEFLNDLGLGRRNLGNLLWNLLLLSYAANFKMKTMQRLFLKMMDSGFRPDLTTFNIRAWAFSRMSMFWDLHLSLEHMKHESVVSDLVTYGCVVDAYLDRRLARNLDFALNHMNADDSPLVLTDPLVFEALGKGDFHSSAEAFLEFKRQKKKWTYRQLIAVYLKKQLRRNQIFWNY</sequence>
<dbReference type="InParanoid" id="A0A061GYI5"/>
<dbReference type="PANTHER" id="PTHR47493:SF1">
    <property type="entry name" value="OS08G0520200 PROTEIN"/>
    <property type="match status" value="1"/>
</dbReference>
<dbReference type="EMBL" id="CM001887">
    <property type="protein sequence ID" value="EOY32179.1"/>
    <property type="molecule type" value="Genomic_DNA"/>
</dbReference>
<evidence type="ECO:0000256" key="2">
    <source>
        <dbReference type="PROSITE-ProRule" id="PRU00708"/>
    </source>
</evidence>
<dbReference type="OMA" id="FWAVVDY"/>
<dbReference type="Proteomes" id="UP000026915">
    <property type="component" value="Chromosome 9"/>
</dbReference>
<evidence type="ECO:0000256" key="1">
    <source>
        <dbReference type="ARBA" id="ARBA00022737"/>
    </source>
</evidence>
<dbReference type="PANTHER" id="PTHR47493">
    <property type="entry name" value="OS08G0520200 PROTEIN"/>
    <property type="match status" value="1"/>
</dbReference>
<accession>A0A061GYI5</accession>
<dbReference type="eggNOG" id="KOG4197">
    <property type="taxonomic scope" value="Eukaryota"/>
</dbReference>
<dbReference type="FunCoup" id="A0A061GYI5">
    <property type="interactions" value="1442"/>
</dbReference>
<dbReference type="InterPro" id="IPR002885">
    <property type="entry name" value="PPR_rpt"/>
</dbReference>
<proteinExistence type="predicted"/>
<dbReference type="NCBIfam" id="TIGR00756">
    <property type="entry name" value="PPR"/>
    <property type="match status" value="1"/>
</dbReference>
<protein>
    <submittedName>
        <fullName evidence="3">Pentatricopeptide repeat superfamily protein, putative</fullName>
    </submittedName>
</protein>
<keyword evidence="4" id="KW-1185">Reference proteome</keyword>
<gene>
    <name evidence="3" type="ORF">TCM_039768</name>
</gene>
<name>A0A061GYI5_THECC</name>
<evidence type="ECO:0000313" key="3">
    <source>
        <dbReference type="EMBL" id="EOY32179.1"/>
    </source>
</evidence>
<dbReference type="InterPro" id="IPR011990">
    <property type="entry name" value="TPR-like_helical_dom_sf"/>
</dbReference>
<dbReference type="PROSITE" id="PS51375">
    <property type="entry name" value="PPR"/>
    <property type="match status" value="1"/>
</dbReference>
<dbReference type="Gene3D" id="1.25.40.10">
    <property type="entry name" value="Tetratricopeptide repeat domain"/>
    <property type="match status" value="2"/>
</dbReference>
<dbReference type="HOGENOM" id="CLU_783787_0_0_1"/>
<evidence type="ECO:0000313" key="4">
    <source>
        <dbReference type="Proteomes" id="UP000026915"/>
    </source>
</evidence>
<feature type="repeat" description="PPR" evidence="2">
    <location>
        <begin position="269"/>
        <end position="303"/>
    </location>
</feature>
<reference evidence="3 4" key="1">
    <citation type="journal article" date="2013" name="Genome Biol.">
        <title>The genome sequence of the most widely cultivated cacao type and its use to identify candidate genes regulating pod color.</title>
        <authorList>
            <person name="Motamayor J.C."/>
            <person name="Mockaitis K."/>
            <person name="Schmutz J."/>
            <person name="Haiminen N."/>
            <person name="Iii D.L."/>
            <person name="Cornejo O."/>
            <person name="Findley S.D."/>
            <person name="Zheng P."/>
            <person name="Utro F."/>
            <person name="Royaert S."/>
            <person name="Saski C."/>
            <person name="Jenkins J."/>
            <person name="Podicheti R."/>
            <person name="Zhao M."/>
            <person name="Scheffler B.E."/>
            <person name="Stack J.C."/>
            <person name="Feltus F.A."/>
            <person name="Mustiga G.M."/>
            <person name="Amores F."/>
            <person name="Phillips W."/>
            <person name="Marelli J.P."/>
            <person name="May G.D."/>
            <person name="Shapiro H."/>
            <person name="Ma J."/>
            <person name="Bustamante C.D."/>
            <person name="Schnell R.J."/>
            <person name="Main D."/>
            <person name="Gilbert D."/>
            <person name="Parida L."/>
            <person name="Kuhn D.N."/>
        </authorList>
    </citation>
    <scope>NUCLEOTIDE SEQUENCE [LARGE SCALE GENOMIC DNA]</scope>
    <source>
        <strain evidence="4">cv. Matina 1-6</strain>
    </source>
</reference>